<protein>
    <submittedName>
        <fullName evidence="2">Uncharacterized protein</fullName>
    </submittedName>
</protein>
<gene>
    <name evidence="2" type="ORF">Cvel_22731</name>
</gene>
<evidence type="ECO:0000313" key="2">
    <source>
        <dbReference type="EMBL" id="CEM31982.1"/>
    </source>
</evidence>
<dbReference type="EMBL" id="CDMZ01001399">
    <property type="protein sequence ID" value="CEM31982.1"/>
    <property type="molecule type" value="Genomic_DNA"/>
</dbReference>
<accession>A0A0G4GNX0</accession>
<dbReference type="VEuPathDB" id="CryptoDB:Cvel_22731"/>
<feature type="region of interest" description="Disordered" evidence="1">
    <location>
        <begin position="1"/>
        <end position="53"/>
    </location>
</feature>
<name>A0A0G4GNX0_9ALVE</name>
<sequence length="484" mass="53661">MSVQTSVEKQKTDEGSAKRNTERLSVTASEKQGKKESQAASSGEKTSLKKEETLLNTVGKETCASQSKYPSCDPPPEIQMNFSRLLKEILVDPDSKKVEWIRENMAEDKYRSSFFEDAQSLPEISAESQFLPVPAKCSGDPTSFETVMCLLQSMFKDHGVDLRFFDSSKGAKVKATDLTTALALSRKGEKPSLILRLLSTKGLDQPDPPLPSGVDENLCMATAHLYGVPHPTLQDVKTRLACVHGVAPTDVCIVSVFEGSTCIEYTVNNLRPDQLFRGMQNGMIVAQMRQRFDQFAQLNIHPLFFGCNLDISLFDQKEDKTPAQWATRTFSLGPSDLKAAYAPPTGYMRFGLKVLDMQVRGQLMAAPLFAVVSQTKLCWRAFHGTKRAAAGALPAMDSIVRGGFLPSVGGLHGAGVYCSPEWGFVQRWYAPTGTLDTVRGPKTFEWMFQVAVRPDRQHQASNSIWRVRDPHDIRPYGLLVRELP</sequence>
<dbReference type="AlphaFoldDB" id="A0A0G4GNX0"/>
<evidence type="ECO:0000256" key="1">
    <source>
        <dbReference type="SAM" id="MobiDB-lite"/>
    </source>
</evidence>
<organism evidence="2">
    <name type="scientific">Chromera velia CCMP2878</name>
    <dbReference type="NCBI Taxonomy" id="1169474"/>
    <lineage>
        <taxon>Eukaryota</taxon>
        <taxon>Sar</taxon>
        <taxon>Alveolata</taxon>
        <taxon>Colpodellida</taxon>
        <taxon>Chromeraceae</taxon>
        <taxon>Chromera</taxon>
    </lineage>
</organism>
<feature type="compositionally biased region" description="Basic and acidic residues" evidence="1">
    <location>
        <begin position="8"/>
        <end position="22"/>
    </location>
</feature>
<proteinExistence type="predicted"/>
<reference evidence="2" key="1">
    <citation type="submission" date="2014-11" db="EMBL/GenBank/DDBJ databases">
        <authorList>
            <person name="Otto D Thomas"/>
            <person name="Naeem Raeece"/>
        </authorList>
    </citation>
    <scope>NUCLEOTIDE SEQUENCE</scope>
</reference>